<sequence length="162" mass="18174">MKPKTAQLIFVSLNILAIFAIGYVIYDIYRVEQALQQQQPVIAYDSGVSALLLMSIFWLLSLVQYTGLKHKTSVIYRHAGLLLISWFIGSVMIASLIPFMQKNRFEHAGYFPCSNPASISRVARGSSLIYVRLEQAYLTDLSKSQKSQLTCSFLTKGVESAK</sequence>
<organism evidence="2 3">
    <name type="scientific">Alkalimonas cellulosilytica</name>
    <dbReference type="NCBI Taxonomy" id="3058395"/>
    <lineage>
        <taxon>Bacteria</taxon>
        <taxon>Pseudomonadati</taxon>
        <taxon>Pseudomonadota</taxon>
        <taxon>Gammaproteobacteria</taxon>
        <taxon>Alkalimonas</taxon>
    </lineage>
</organism>
<evidence type="ECO:0000256" key="1">
    <source>
        <dbReference type="SAM" id="Phobius"/>
    </source>
</evidence>
<feature type="transmembrane region" description="Helical" evidence="1">
    <location>
        <begin position="6"/>
        <end position="29"/>
    </location>
</feature>
<dbReference type="Proteomes" id="UP001336314">
    <property type="component" value="Unassembled WGS sequence"/>
</dbReference>
<reference evidence="2 3" key="1">
    <citation type="submission" date="2023-07" db="EMBL/GenBank/DDBJ databases">
        <title>Alkalimonas sp., MEB108 novel, alkaliphilic bacterium isolated from Lonar Lake, India.</title>
        <authorList>
            <person name="Joshi A."/>
            <person name="Thite S."/>
        </authorList>
    </citation>
    <scope>NUCLEOTIDE SEQUENCE [LARGE SCALE GENOMIC DNA]</scope>
    <source>
        <strain evidence="2 3">MEB108</strain>
    </source>
</reference>
<gene>
    <name evidence="2" type="ORF">QWY20_05540</name>
</gene>
<keyword evidence="1" id="KW-0812">Transmembrane</keyword>
<evidence type="ECO:0000313" key="3">
    <source>
        <dbReference type="Proteomes" id="UP001336314"/>
    </source>
</evidence>
<feature type="transmembrane region" description="Helical" evidence="1">
    <location>
        <begin position="75"/>
        <end position="97"/>
    </location>
</feature>
<proteinExistence type="predicted"/>
<comment type="caution">
    <text evidence="2">The sequence shown here is derived from an EMBL/GenBank/DDBJ whole genome shotgun (WGS) entry which is preliminary data.</text>
</comment>
<dbReference type="RefSeq" id="WP_330128037.1">
    <property type="nucleotide sequence ID" value="NZ_JAUHLI010000004.1"/>
</dbReference>
<keyword evidence="1" id="KW-1133">Transmembrane helix</keyword>
<keyword evidence="1" id="KW-0472">Membrane</keyword>
<evidence type="ECO:0000313" key="2">
    <source>
        <dbReference type="EMBL" id="MEE2000908.1"/>
    </source>
</evidence>
<name>A0ABU7J327_9GAMM</name>
<protein>
    <submittedName>
        <fullName evidence="2">Uncharacterized protein</fullName>
    </submittedName>
</protein>
<keyword evidence="3" id="KW-1185">Reference proteome</keyword>
<dbReference type="EMBL" id="JAUHLI010000004">
    <property type="protein sequence ID" value="MEE2000908.1"/>
    <property type="molecule type" value="Genomic_DNA"/>
</dbReference>
<feature type="transmembrane region" description="Helical" evidence="1">
    <location>
        <begin position="41"/>
        <end position="63"/>
    </location>
</feature>
<accession>A0ABU7J327</accession>